<sequence>MGLKILIVDDEVPAREELSYLLQNVEEVEQIFQAKSGIDAIKLTKEIEPDLIFLDIEMPGLTGLQAAEVIQELGVKSKVIFCTAYDQYAIEAFKLRAFHYLLKPYDEVNIEGIVQEIVQEIQLTEKSSTVHSQHAGPLKLAIDVNGSIKYLSPLEIIYISTEGKNVLIHAKDEIYKTNNYTLYELEGKLKSFSFFRSHKSYLVNLNHVVELKAWINGAYNLMMGDKSKSSVPVSRNYLRELRLKLEI</sequence>
<dbReference type="Pfam" id="PF00072">
    <property type="entry name" value="Response_reg"/>
    <property type="match status" value="1"/>
</dbReference>
<reference evidence="5" key="1">
    <citation type="journal article" date="2019" name="Int. J. Syst. Evol. Microbiol.">
        <title>The Global Catalogue of Microorganisms (GCM) 10K type strain sequencing project: providing services to taxonomists for standard genome sequencing and annotation.</title>
        <authorList>
            <consortium name="The Broad Institute Genomics Platform"/>
            <consortium name="The Broad Institute Genome Sequencing Center for Infectious Disease"/>
            <person name="Wu L."/>
            <person name="Ma J."/>
        </authorList>
    </citation>
    <scope>NUCLEOTIDE SEQUENCE [LARGE SCALE GENOMIC DNA]</scope>
    <source>
        <strain evidence="5">CGMCC 1.3240</strain>
    </source>
</reference>
<organism evidence="4 5">
    <name type="scientific">Paenibacillus solisilvae</name>
    <dbReference type="NCBI Taxonomy" id="2486751"/>
    <lineage>
        <taxon>Bacteria</taxon>
        <taxon>Bacillati</taxon>
        <taxon>Bacillota</taxon>
        <taxon>Bacilli</taxon>
        <taxon>Bacillales</taxon>
        <taxon>Paenibacillaceae</taxon>
        <taxon>Paenibacillus</taxon>
    </lineage>
</organism>
<dbReference type="RefSeq" id="WP_379190682.1">
    <property type="nucleotide sequence ID" value="NZ_JBHSOW010000089.1"/>
</dbReference>
<keyword evidence="1" id="KW-0597">Phosphoprotein</keyword>
<dbReference type="InterPro" id="IPR011006">
    <property type="entry name" value="CheY-like_superfamily"/>
</dbReference>
<accession>A0ABW0W6N8</accession>
<dbReference type="Pfam" id="PF04397">
    <property type="entry name" value="LytTR"/>
    <property type="match status" value="1"/>
</dbReference>
<feature type="domain" description="HTH LytTR-type" evidence="3">
    <location>
        <begin position="140"/>
        <end position="247"/>
    </location>
</feature>
<name>A0ABW0W6N8_9BACL</name>
<dbReference type="InterPro" id="IPR046947">
    <property type="entry name" value="LytR-like"/>
</dbReference>
<dbReference type="PROSITE" id="PS50110">
    <property type="entry name" value="RESPONSE_REGULATORY"/>
    <property type="match status" value="1"/>
</dbReference>
<dbReference type="PANTHER" id="PTHR37299">
    <property type="entry name" value="TRANSCRIPTIONAL REGULATOR-RELATED"/>
    <property type="match status" value="1"/>
</dbReference>
<proteinExistence type="predicted"/>
<feature type="modified residue" description="4-aspartylphosphate" evidence="1">
    <location>
        <position position="55"/>
    </location>
</feature>
<dbReference type="PROSITE" id="PS50930">
    <property type="entry name" value="HTH_LYTTR"/>
    <property type="match status" value="1"/>
</dbReference>
<dbReference type="InterPro" id="IPR001789">
    <property type="entry name" value="Sig_transdc_resp-reg_receiver"/>
</dbReference>
<evidence type="ECO:0000256" key="1">
    <source>
        <dbReference type="PROSITE-ProRule" id="PRU00169"/>
    </source>
</evidence>
<dbReference type="Proteomes" id="UP001596047">
    <property type="component" value="Unassembled WGS sequence"/>
</dbReference>
<dbReference type="PANTHER" id="PTHR37299:SF1">
    <property type="entry name" value="STAGE 0 SPORULATION PROTEIN A HOMOLOG"/>
    <property type="match status" value="1"/>
</dbReference>
<dbReference type="SMART" id="SM00448">
    <property type="entry name" value="REC"/>
    <property type="match status" value="1"/>
</dbReference>
<dbReference type="Gene3D" id="3.40.50.2300">
    <property type="match status" value="1"/>
</dbReference>
<dbReference type="InterPro" id="IPR007492">
    <property type="entry name" value="LytTR_DNA-bd_dom"/>
</dbReference>
<evidence type="ECO:0000259" key="2">
    <source>
        <dbReference type="PROSITE" id="PS50110"/>
    </source>
</evidence>
<dbReference type="SUPFAM" id="SSF52172">
    <property type="entry name" value="CheY-like"/>
    <property type="match status" value="1"/>
</dbReference>
<dbReference type="EMBL" id="JBHSOW010000089">
    <property type="protein sequence ID" value="MFC5652045.1"/>
    <property type="molecule type" value="Genomic_DNA"/>
</dbReference>
<gene>
    <name evidence="4" type="ORF">ACFPYJ_23595</name>
</gene>
<dbReference type="Gene3D" id="2.40.50.1020">
    <property type="entry name" value="LytTr DNA-binding domain"/>
    <property type="match status" value="1"/>
</dbReference>
<feature type="domain" description="Response regulatory" evidence="2">
    <location>
        <begin position="4"/>
        <end position="118"/>
    </location>
</feature>
<evidence type="ECO:0000259" key="3">
    <source>
        <dbReference type="PROSITE" id="PS50930"/>
    </source>
</evidence>
<protein>
    <submittedName>
        <fullName evidence="4">LytR/AlgR family response regulator transcription factor</fullName>
    </submittedName>
</protein>
<comment type="caution">
    <text evidence="4">The sequence shown here is derived from an EMBL/GenBank/DDBJ whole genome shotgun (WGS) entry which is preliminary data.</text>
</comment>
<dbReference type="SMART" id="SM00850">
    <property type="entry name" value="LytTR"/>
    <property type="match status" value="1"/>
</dbReference>
<keyword evidence="5" id="KW-1185">Reference proteome</keyword>
<evidence type="ECO:0000313" key="4">
    <source>
        <dbReference type="EMBL" id="MFC5652045.1"/>
    </source>
</evidence>
<evidence type="ECO:0000313" key="5">
    <source>
        <dbReference type="Proteomes" id="UP001596047"/>
    </source>
</evidence>